<evidence type="ECO:0000313" key="4">
    <source>
        <dbReference type="Proteomes" id="UP000177300"/>
    </source>
</evidence>
<dbReference type="Gene3D" id="3.40.50.150">
    <property type="entry name" value="Vaccinia Virus protein VP39"/>
    <property type="match status" value="1"/>
</dbReference>
<dbReference type="EMBL" id="MFBY01000032">
    <property type="protein sequence ID" value="OGE13434.1"/>
    <property type="molecule type" value="Genomic_DNA"/>
</dbReference>
<dbReference type="PANTHER" id="PTHR44068">
    <property type="entry name" value="ZGC:194242"/>
    <property type="match status" value="1"/>
</dbReference>
<proteinExistence type="predicted"/>
<dbReference type="SUPFAM" id="SSF53335">
    <property type="entry name" value="S-adenosyl-L-methionine-dependent methyltransferases"/>
    <property type="match status" value="1"/>
</dbReference>
<protein>
    <recommendedName>
        <fullName evidence="2">Methyltransferase type 11 domain-containing protein</fullName>
    </recommendedName>
</protein>
<accession>A0A1F5IAQ0</accession>
<feature type="domain" description="Methyltransferase type 11" evidence="2">
    <location>
        <begin position="56"/>
        <end position="149"/>
    </location>
</feature>
<organism evidence="3 4">
    <name type="scientific">Candidatus Curtissbacteria bacterium RIFCSPLOWO2_12_FULL_38_9</name>
    <dbReference type="NCBI Taxonomy" id="1797735"/>
    <lineage>
        <taxon>Bacteria</taxon>
        <taxon>Candidatus Curtissiibacteriota</taxon>
    </lineage>
</organism>
<reference evidence="3 4" key="1">
    <citation type="journal article" date="2016" name="Nat. Commun.">
        <title>Thousands of microbial genomes shed light on interconnected biogeochemical processes in an aquifer system.</title>
        <authorList>
            <person name="Anantharaman K."/>
            <person name="Brown C.T."/>
            <person name="Hug L.A."/>
            <person name="Sharon I."/>
            <person name="Castelle C.J."/>
            <person name="Probst A.J."/>
            <person name="Thomas B.C."/>
            <person name="Singh A."/>
            <person name="Wilkins M.J."/>
            <person name="Karaoz U."/>
            <person name="Brodie E.L."/>
            <person name="Williams K.H."/>
            <person name="Hubbard S.S."/>
            <person name="Banfield J.F."/>
        </authorList>
    </citation>
    <scope>NUCLEOTIDE SEQUENCE [LARGE SCALE GENOMIC DNA]</scope>
</reference>
<name>A0A1F5IAQ0_9BACT</name>
<dbReference type="InterPro" id="IPR050447">
    <property type="entry name" value="Erg6_SMT_methyltransf"/>
</dbReference>
<dbReference type="Proteomes" id="UP000177300">
    <property type="component" value="Unassembled WGS sequence"/>
</dbReference>
<dbReference type="Pfam" id="PF08241">
    <property type="entry name" value="Methyltransf_11"/>
    <property type="match status" value="1"/>
</dbReference>
<comment type="caution">
    <text evidence="3">The sequence shown here is derived from an EMBL/GenBank/DDBJ whole genome shotgun (WGS) entry which is preliminary data.</text>
</comment>
<gene>
    <name evidence="3" type="ORF">A3G14_05295</name>
</gene>
<evidence type="ECO:0000256" key="1">
    <source>
        <dbReference type="ARBA" id="ARBA00022679"/>
    </source>
</evidence>
<dbReference type="CDD" id="cd02440">
    <property type="entry name" value="AdoMet_MTases"/>
    <property type="match status" value="1"/>
</dbReference>
<sequence>MHKKHIPDDINKILAQVPPDYYAKGVQTNYLQKYWHNKKWFKLKEYLQGLGKSRLLDVGCADGTTTKQIARRLKNFKITGIDLYSKSIGFAKKNNEKINFRVADTHNLPFKNQSFDVVTAIETLEHMSQPRLALSEIYRVLKKAGFLIVIQDTDSLLFRSIWWLWTKWKGSVWKNSHLSCVKPEELLNMIKKTGFKIEKVEYINLRMELVVKAYKK</sequence>
<dbReference type="PANTHER" id="PTHR44068:SF11">
    <property type="entry name" value="GERANYL DIPHOSPHATE 2-C-METHYLTRANSFERASE"/>
    <property type="match status" value="1"/>
</dbReference>
<dbReference type="InterPro" id="IPR013216">
    <property type="entry name" value="Methyltransf_11"/>
</dbReference>
<keyword evidence="1" id="KW-0808">Transferase</keyword>
<evidence type="ECO:0000259" key="2">
    <source>
        <dbReference type="Pfam" id="PF08241"/>
    </source>
</evidence>
<dbReference type="InterPro" id="IPR029063">
    <property type="entry name" value="SAM-dependent_MTases_sf"/>
</dbReference>
<dbReference type="GO" id="GO:0008757">
    <property type="term" value="F:S-adenosylmethionine-dependent methyltransferase activity"/>
    <property type="evidence" value="ECO:0007669"/>
    <property type="project" value="InterPro"/>
</dbReference>
<evidence type="ECO:0000313" key="3">
    <source>
        <dbReference type="EMBL" id="OGE13434.1"/>
    </source>
</evidence>
<dbReference type="AlphaFoldDB" id="A0A1F5IAQ0"/>